<evidence type="ECO:0000256" key="1">
    <source>
        <dbReference type="ARBA" id="ARBA00001966"/>
    </source>
</evidence>
<dbReference type="GO" id="GO:0003676">
    <property type="term" value="F:nucleic acid binding"/>
    <property type="evidence" value="ECO:0007669"/>
    <property type="project" value="InterPro"/>
</dbReference>
<dbReference type="Pfam" id="PF00270">
    <property type="entry name" value="DEAD"/>
    <property type="match status" value="1"/>
</dbReference>
<dbReference type="SUPFAM" id="SSF52540">
    <property type="entry name" value="P-loop containing nucleoside triphosphate hydrolases"/>
    <property type="match status" value="1"/>
</dbReference>
<feature type="domain" description="Helicase ATP-binding" evidence="7">
    <location>
        <begin position="17"/>
        <end position="306"/>
    </location>
</feature>
<dbReference type="GO" id="GO:0006139">
    <property type="term" value="P:nucleobase-containing compound metabolic process"/>
    <property type="evidence" value="ECO:0007669"/>
    <property type="project" value="InterPro"/>
</dbReference>
<dbReference type="InterPro" id="IPR027417">
    <property type="entry name" value="P-loop_NTPase"/>
</dbReference>
<evidence type="ECO:0000313" key="8">
    <source>
        <dbReference type="EMBL" id="CAB4568754.1"/>
    </source>
</evidence>
<evidence type="ECO:0000256" key="5">
    <source>
        <dbReference type="ARBA" id="ARBA00044969"/>
    </source>
</evidence>
<dbReference type="InterPro" id="IPR006555">
    <property type="entry name" value="ATP-dep_Helicase_C"/>
</dbReference>
<dbReference type="PROSITE" id="PS51193">
    <property type="entry name" value="HELICASE_ATP_BIND_2"/>
    <property type="match status" value="1"/>
</dbReference>
<reference evidence="8" key="1">
    <citation type="submission" date="2020-05" db="EMBL/GenBank/DDBJ databases">
        <authorList>
            <person name="Chiriac C."/>
            <person name="Salcher M."/>
            <person name="Ghai R."/>
            <person name="Kavagutti S V."/>
        </authorList>
    </citation>
    <scope>NUCLEOTIDE SEQUENCE</scope>
</reference>
<dbReference type="InterPro" id="IPR014013">
    <property type="entry name" value="Helic_SF1/SF2_ATP-bd_DinG/Rad3"/>
</dbReference>
<proteinExistence type="predicted"/>
<dbReference type="InterPro" id="IPR011545">
    <property type="entry name" value="DEAD/DEAH_box_helicase_dom"/>
</dbReference>
<comment type="cofactor">
    <cofactor evidence="1">
        <name>[4Fe-4S] cluster</name>
        <dbReference type="ChEBI" id="CHEBI:49883"/>
    </cofactor>
</comment>
<dbReference type="SMART" id="SM00491">
    <property type="entry name" value="HELICc2"/>
    <property type="match status" value="1"/>
</dbReference>
<gene>
    <name evidence="8" type="ORF">UFOPK1704_00319</name>
</gene>
<comment type="catalytic activity">
    <reaction evidence="6">
        <text>ATP + H2O = ADP + phosphate + H(+)</text>
        <dbReference type="Rhea" id="RHEA:13065"/>
        <dbReference type="ChEBI" id="CHEBI:15377"/>
        <dbReference type="ChEBI" id="CHEBI:15378"/>
        <dbReference type="ChEBI" id="CHEBI:30616"/>
        <dbReference type="ChEBI" id="CHEBI:43474"/>
        <dbReference type="ChEBI" id="CHEBI:456216"/>
        <dbReference type="EC" id="5.6.2.3"/>
    </reaction>
</comment>
<dbReference type="SMART" id="SM00487">
    <property type="entry name" value="DEXDc"/>
    <property type="match status" value="1"/>
</dbReference>
<dbReference type="PANTHER" id="PTHR11472">
    <property type="entry name" value="DNA REPAIR DEAD HELICASE RAD3/XP-D SUBFAMILY MEMBER"/>
    <property type="match status" value="1"/>
</dbReference>
<name>A0A6J6E018_9ZZZZ</name>
<keyword evidence="4" id="KW-0067">ATP-binding</keyword>
<dbReference type="Pfam" id="PF13307">
    <property type="entry name" value="Helicase_C_2"/>
    <property type="match status" value="1"/>
</dbReference>
<sequence length="636" mass="70014">MTARSQSGDAAIDALRQATSGFTGAEERQGQIEMVYNIAKSINAQRSIVVQAGTGTGKSLGYLVPAIIQGKKTVVATATKALQDQLHHSDLPLLKSTLGQDFTWAVVKGRSNYACVQRIVEYKEQPDDLFSGPVQEKARKELEQLIAWSHTTETGDFEELTFTTHENTRKIISVGVDECPGRTKCPSGHKCFAEKARDAAIAADVIVVNLHLYGLHLASGGNILPEHEVVIFDEAHQLEAILSDTVGTTISGGRVSSAASSMRQVFAEPELTNRLEEQALRLSTILVSHIGNRLPTPIPSQIVEILQFIRLEVMEKIGLLREITTDNESTQQKIYRAQTQSTRLVESLDLVLGSSTGFVFFVEGNDNRPLLKVSPLHVGDILQQQVWSTHCAVLTSATIPQSMPERVGLDRDTIEVLSVDSPFDYEQNSRLYCSPEFPDRNSPRFTDFVHDELEALITAAGGRTLALFTSNKALHAAIAAMRERLPMTILTPSELPRQKLIEDFLADESSCIFASQSFFQGIDLPGRTLSLVVLDKLPFPRPDDPLLEARREAVGREVSFQSIDLPLAATALAQAAGRLIRTNTDKGVVAVLDRRLATANYWRTLIGALPPMARTRNREEVEQFLRDITAQPTSQN</sequence>
<dbReference type="GO" id="GO:0005524">
    <property type="term" value="F:ATP binding"/>
    <property type="evidence" value="ECO:0007669"/>
    <property type="project" value="UniProtKB-KW"/>
</dbReference>
<evidence type="ECO:0000256" key="6">
    <source>
        <dbReference type="ARBA" id="ARBA00048954"/>
    </source>
</evidence>
<dbReference type="PANTHER" id="PTHR11472:SF34">
    <property type="entry name" value="REGULATOR OF TELOMERE ELONGATION HELICASE 1"/>
    <property type="match status" value="1"/>
</dbReference>
<dbReference type="InterPro" id="IPR014001">
    <property type="entry name" value="Helicase_ATP-bd"/>
</dbReference>
<dbReference type="EMBL" id="CAEZTQ010000042">
    <property type="protein sequence ID" value="CAB4568754.1"/>
    <property type="molecule type" value="Genomic_DNA"/>
</dbReference>
<keyword evidence="3" id="KW-0378">Hydrolase</keyword>
<evidence type="ECO:0000256" key="4">
    <source>
        <dbReference type="ARBA" id="ARBA00022840"/>
    </source>
</evidence>
<keyword evidence="2" id="KW-0547">Nucleotide-binding</keyword>
<dbReference type="GO" id="GO:0043139">
    <property type="term" value="F:5'-3' DNA helicase activity"/>
    <property type="evidence" value="ECO:0007669"/>
    <property type="project" value="UniProtKB-EC"/>
</dbReference>
<dbReference type="AlphaFoldDB" id="A0A6J6E018"/>
<dbReference type="GO" id="GO:0016818">
    <property type="term" value="F:hydrolase activity, acting on acid anhydrides, in phosphorus-containing anhydrides"/>
    <property type="evidence" value="ECO:0007669"/>
    <property type="project" value="InterPro"/>
</dbReference>
<evidence type="ECO:0000256" key="2">
    <source>
        <dbReference type="ARBA" id="ARBA00022741"/>
    </source>
</evidence>
<accession>A0A6J6E018</accession>
<organism evidence="8">
    <name type="scientific">freshwater metagenome</name>
    <dbReference type="NCBI Taxonomy" id="449393"/>
    <lineage>
        <taxon>unclassified sequences</taxon>
        <taxon>metagenomes</taxon>
        <taxon>ecological metagenomes</taxon>
    </lineage>
</organism>
<protein>
    <recommendedName>
        <fullName evidence="5">DNA 5'-3' helicase</fullName>
        <ecNumber evidence="5">5.6.2.3</ecNumber>
    </recommendedName>
</protein>
<dbReference type="Gene3D" id="3.40.50.300">
    <property type="entry name" value="P-loop containing nucleotide triphosphate hydrolases"/>
    <property type="match status" value="2"/>
</dbReference>
<evidence type="ECO:0000256" key="3">
    <source>
        <dbReference type="ARBA" id="ARBA00022801"/>
    </source>
</evidence>
<dbReference type="InterPro" id="IPR045028">
    <property type="entry name" value="DinG/Rad3-like"/>
</dbReference>
<evidence type="ECO:0000259" key="7">
    <source>
        <dbReference type="PROSITE" id="PS51193"/>
    </source>
</evidence>
<dbReference type="EC" id="5.6.2.3" evidence="5"/>